<proteinExistence type="predicted"/>
<dbReference type="InterPro" id="IPR051790">
    <property type="entry name" value="Cytochrome_c-biogenesis_DsbD"/>
</dbReference>
<accession>R4PL34</accession>
<sequence>MLLALASLLAGVFSALSPCVLPLIPMMLGTHAQGGNRRSSRVLLGLALSVIAFSVLLKSTTLLIDVPQQIWQIVGGGIVALFGASLLWPSLWEKFVLTSRFGLVAQQAVGNASTKQGALRDILLGASLGPLFNVCSPTYALIVAVLLPANPLQGLSLLFVYTLGLTLTLFAVAVGGSTFVHKLGWSLDTHGKFRRILGALLLLIGIAVVLGLDKKLQGLLVSSGLFDWQVNLESLIAQ</sequence>
<dbReference type="OrthoDB" id="9811352at2"/>
<dbReference type="InterPro" id="IPR039447">
    <property type="entry name" value="UreH-like_TM_dom"/>
</dbReference>
<dbReference type="PANTHER" id="PTHR31272:SF9">
    <property type="entry name" value="BLL1027 PROTEIN"/>
    <property type="match status" value="1"/>
</dbReference>
<keyword evidence="1" id="KW-1133">Transmembrane helix</keyword>
<gene>
    <name evidence="3" type="ORF">L336_0575</name>
</gene>
<dbReference type="Proteomes" id="UP000013893">
    <property type="component" value="Chromosome"/>
</dbReference>
<evidence type="ECO:0000313" key="3">
    <source>
        <dbReference type="EMBL" id="AGL62278.1"/>
    </source>
</evidence>
<feature type="transmembrane region" description="Helical" evidence="1">
    <location>
        <begin position="193"/>
        <end position="212"/>
    </location>
</feature>
<feature type="transmembrane region" description="Helical" evidence="1">
    <location>
        <begin position="122"/>
        <end position="146"/>
    </location>
</feature>
<feature type="transmembrane region" description="Helical" evidence="1">
    <location>
        <begin position="42"/>
        <end position="63"/>
    </location>
</feature>
<name>R4PL34_9BACT</name>
<dbReference type="AlphaFoldDB" id="R4PL34"/>
<evidence type="ECO:0000313" key="4">
    <source>
        <dbReference type="Proteomes" id="UP000013893"/>
    </source>
</evidence>
<keyword evidence="4" id="KW-1185">Reference proteome</keyword>
<dbReference type="RefSeq" id="WP_015641728.1">
    <property type="nucleotide sequence ID" value="NC_021219.1"/>
</dbReference>
<protein>
    <submittedName>
        <fullName evidence="3">LigA</fullName>
    </submittedName>
</protein>
<keyword evidence="1" id="KW-0472">Membrane</keyword>
<feature type="transmembrane region" description="Helical" evidence="1">
    <location>
        <begin position="158"/>
        <end position="181"/>
    </location>
</feature>
<dbReference type="HOGENOM" id="CLU_053225_4_1_0"/>
<feature type="domain" description="Urease accessory protein UreH-like transmembrane" evidence="2">
    <location>
        <begin position="42"/>
        <end position="206"/>
    </location>
</feature>
<dbReference type="STRING" id="1332188.L336_0575"/>
<dbReference type="PANTHER" id="PTHR31272">
    <property type="entry name" value="CYTOCHROME C-TYPE BIOGENESIS PROTEIN HI_1454-RELATED"/>
    <property type="match status" value="1"/>
</dbReference>
<keyword evidence="1" id="KW-0812">Transmembrane</keyword>
<reference evidence="3 4" key="1">
    <citation type="journal article" date="2013" name="Nat. Biotechnol.">
        <title>Genome sequences of rare, uncultured bacteria obtained by differential coverage binning of multiple metagenomes.</title>
        <authorList>
            <person name="Albertsen M."/>
            <person name="Hugenholtz P."/>
            <person name="Skarshewski A."/>
            <person name="Nielsen K.L."/>
            <person name="Tyson G.W."/>
            <person name="Nielsen P.H."/>
        </authorList>
    </citation>
    <scope>NUCLEOTIDE SEQUENCE [LARGE SCALE GENOMIC DNA]</scope>
    <source>
        <strain evidence="3">TM71</strain>
    </source>
</reference>
<dbReference type="KEGG" id="saal:L336_0575"/>
<dbReference type="Pfam" id="PF13386">
    <property type="entry name" value="DsbD_2"/>
    <property type="match status" value="1"/>
</dbReference>
<feature type="transmembrane region" description="Helical" evidence="1">
    <location>
        <begin position="70"/>
        <end position="91"/>
    </location>
</feature>
<evidence type="ECO:0000256" key="1">
    <source>
        <dbReference type="SAM" id="Phobius"/>
    </source>
</evidence>
<organism evidence="3 4">
    <name type="scientific">Candidatus Saccharimonas aalborgensis</name>
    <dbReference type="NCBI Taxonomy" id="1332188"/>
    <lineage>
        <taxon>Bacteria</taxon>
        <taxon>Candidatus Saccharimonadota</taxon>
        <taxon>Candidatus Saccharimonadia</taxon>
        <taxon>Candidatus Saccharimonadales</taxon>
        <taxon>Candidatus Saccharimonadaceae</taxon>
        <taxon>Candidatus Saccharimonas</taxon>
    </lineage>
</organism>
<evidence type="ECO:0000259" key="2">
    <source>
        <dbReference type="Pfam" id="PF13386"/>
    </source>
</evidence>
<dbReference type="EMBL" id="CP005957">
    <property type="protein sequence ID" value="AGL62278.1"/>
    <property type="molecule type" value="Genomic_DNA"/>
</dbReference>